<dbReference type="EnsemblBacteria" id="AAQ00514">
    <property type="protein sequence ID" value="AAQ00514"/>
    <property type="gene ID" value="Pro_1470"/>
</dbReference>
<dbReference type="Proteomes" id="UP000001420">
    <property type="component" value="Chromosome"/>
</dbReference>
<name>Q7VAJ2_PROMA</name>
<sequence length="54" mass="6447">MRLVKPFSILGGIFSDAWMMHDFDYKLPKESKESYFEKECLDHPTMSHCKVYDD</sequence>
<dbReference type="KEGG" id="pma:Pro_1470"/>
<evidence type="ECO:0000313" key="2">
    <source>
        <dbReference type="Proteomes" id="UP000001420"/>
    </source>
</evidence>
<evidence type="ECO:0000313" key="1">
    <source>
        <dbReference type="EMBL" id="AAQ00514.1"/>
    </source>
</evidence>
<accession>Q7VAJ2</accession>
<gene>
    <name evidence="1" type="ordered locus">Pro_1470</name>
</gene>
<protein>
    <recommendedName>
        <fullName evidence="3">Protein family PM-14</fullName>
    </recommendedName>
</protein>
<dbReference type="RefSeq" id="WP_011125621.1">
    <property type="nucleotide sequence ID" value="NC_005042.1"/>
</dbReference>
<keyword evidence="2" id="KW-1185">Reference proteome</keyword>
<dbReference type="STRING" id="167539.Pro_1470"/>
<evidence type="ECO:0008006" key="3">
    <source>
        <dbReference type="Google" id="ProtNLM"/>
    </source>
</evidence>
<organism evidence="1 2">
    <name type="scientific">Prochlorococcus marinus (strain SARG / CCMP1375 / SS120)</name>
    <dbReference type="NCBI Taxonomy" id="167539"/>
    <lineage>
        <taxon>Bacteria</taxon>
        <taxon>Bacillati</taxon>
        <taxon>Cyanobacteriota</taxon>
        <taxon>Cyanophyceae</taxon>
        <taxon>Synechococcales</taxon>
        <taxon>Prochlorococcaceae</taxon>
        <taxon>Prochlorococcus</taxon>
    </lineage>
</organism>
<dbReference type="AlphaFoldDB" id="Q7VAJ2"/>
<dbReference type="OrthoDB" id="541298at2"/>
<dbReference type="PATRIC" id="fig|167539.5.peg.1546"/>
<reference evidence="1 2" key="1">
    <citation type="journal article" date="2003" name="Proc. Natl. Acad. Sci. U.S.A.">
        <title>Genome sequence of the cyanobacterium Prochlorococcus marinus SS120, a nearly minimal oxyphototrophic genome.</title>
        <authorList>
            <person name="Dufresne A."/>
            <person name="Salanoubat M."/>
            <person name="Partensky F."/>
            <person name="Artiguenave F."/>
            <person name="Axmann I.M."/>
            <person name="Barbe V."/>
            <person name="Duprat S."/>
            <person name="Galperin M.Y."/>
            <person name="Koonin E.V."/>
            <person name="Le Gall F."/>
            <person name="Makarova K.S."/>
            <person name="Ostrowski M."/>
            <person name="Oztas S."/>
            <person name="Robert C."/>
            <person name="Rogozin I.B."/>
            <person name="Scanlan D.J."/>
            <person name="Tandeau de Marsac N."/>
            <person name="Weissenbach J."/>
            <person name="Wincker P."/>
            <person name="Wolf Y.I."/>
            <person name="Hess W.R."/>
        </authorList>
    </citation>
    <scope>NUCLEOTIDE SEQUENCE [LARGE SCALE GENOMIC DNA]</scope>
    <source>
        <strain evidence="2">SARG / CCMP1375 / SS120</strain>
    </source>
</reference>
<proteinExistence type="predicted"/>
<dbReference type="HOGENOM" id="CLU_3083515_0_0_3"/>
<dbReference type="EMBL" id="AE017126">
    <property type="protein sequence ID" value="AAQ00514.1"/>
    <property type="molecule type" value="Genomic_DNA"/>
</dbReference>